<feature type="transmembrane region" description="Helical" evidence="10">
    <location>
        <begin position="46"/>
        <end position="72"/>
    </location>
</feature>
<evidence type="ECO:0000256" key="3">
    <source>
        <dbReference type="ARBA" id="ARBA00022989"/>
    </source>
</evidence>
<evidence type="ECO:0000256" key="7">
    <source>
        <dbReference type="ARBA" id="ARBA00023224"/>
    </source>
</evidence>
<proteinExistence type="inferred from homology"/>
<evidence type="ECO:0000313" key="13">
    <source>
        <dbReference type="RefSeq" id="XP_006822715.1"/>
    </source>
</evidence>
<feature type="transmembrane region" description="Helical" evidence="10">
    <location>
        <begin position="321"/>
        <end position="344"/>
    </location>
</feature>
<dbReference type="PANTHER" id="PTHR24243:SF233">
    <property type="entry name" value="THYROTROPIN-RELEASING HORMONE RECEPTOR"/>
    <property type="match status" value="1"/>
</dbReference>
<keyword evidence="6 8" id="KW-0675">Receptor</keyword>
<dbReference type="PROSITE" id="PS00237">
    <property type="entry name" value="G_PROTEIN_RECEP_F1_1"/>
    <property type="match status" value="1"/>
</dbReference>
<evidence type="ECO:0000256" key="8">
    <source>
        <dbReference type="RuleBase" id="RU000688"/>
    </source>
</evidence>
<dbReference type="Gene3D" id="1.20.1070.10">
    <property type="entry name" value="Rhodopsin 7-helix transmembrane proteins"/>
    <property type="match status" value="1"/>
</dbReference>
<evidence type="ECO:0000256" key="9">
    <source>
        <dbReference type="SAM" id="MobiDB-lite"/>
    </source>
</evidence>
<feature type="compositionally biased region" description="Basic residues" evidence="9">
    <location>
        <begin position="385"/>
        <end position="403"/>
    </location>
</feature>
<gene>
    <name evidence="13" type="primary">LOC102806421</name>
</gene>
<evidence type="ECO:0000256" key="10">
    <source>
        <dbReference type="SAM" id="Phobius"/>
    </source>
</evidence>
<dbReference type="SMART" id="SM01381">
    <property type="entry name" value="7TM_GPCR_Srsx"/>
    <property type="match status" value="1"/>
</dbReference>
<dbReference type="InterPro" id="IPR017452">
    <property type="entry name" value="GPCR_Rhodpsn_7TM"/>
</dbReference>
<feature type="domain" description="G-protein coupled receptors family 1 profile" evidence="11">
    <location>
        <begin position="63"/>
        <end position="341"/>
    </location>
</feature>
<reference evidence="13" key="1">
    <citation type="submission" date="2025-08" db="UniProtKB">
        <authorList>
            <consortium name="RefSeq"/>
        </authorList>
    </citation>
    <scope>IDENTIFICATION</scope>
    <source>
        <tissue evidence="13">Testes</tissue>
    </source>
</reference>
<feature type="transmembrane region" description="Helical" evidence="10">
    <location>
        <begin position="285"/>
        <end position="309"/>
    </location>
</feature>
<evidence type="ECO:0000256" key="1">
    <source>
        <dbReference type="ARBA" id="ARBA00004141"/>
    </source>
</evidence>
<keyword evidence="12" id="KW-1185">Reference proteome</keyword>
<feature type="transmembrane region" description="Helical" evidence="10">
    <location>
        <begin position="238"/>
        <end position="256"/>
    </location>
</feature>
<evidence type="ECO:0000256" key="5">
    <source>
        <dbReference type="ARBA" id="ARBA00023136"/>
    </source>
</evidence>
<keyword evidence="7 8" id="KW-0807">Transducer</keyword>
<evidence type="ECO:0000259" key="11">
    <source>
        <dbReference type="PROSITE" id="PS50262"/>
    </source>
</evidence>
<dbReference type="PANTHER" id="PTHR24243">
    <property type="entry name" value="G-PROTEIN COUPLED RECEPTOR"/>
    <property type="match status" value="1"/>
</dbReference>
<evidence type="ECO:0000313" key="12">
    <source>
        <dbReference type="Proteomes" id="UP000694865"/>
    </source>
</evidence>
<feature type="transmembrane region" description="Helical" evidence="10">
    <location>
        <begin position="128"/>
        <end position="149"/>
    </location>
</feature>
<name>A0ABM0MRS4_SACKO</name>
<dbReference type="Proteomes" id="UP000694865">
    <property type="component" value="Unplaced"/>
</dbReference>
<organism evidence="12 13">
    <name type="scientific">Saccoglossus kowalevskii</name>
    <name type="common">Acorn worm</name>
    <dbReference type="NCBI Taxonomy" id="10224"/>
    <lineage>
        <taxon>Eukaryota</taxon>
        <taxon>Metazoa</taxon>
        <taxon>Hemichordata</taxon>
        <taxon>Enteropneusta</taxon>
        <taxon>Harrimaniidae</taxon>
        <taxon>Saccoglossus</taxon>
    </lineage>
</organism>
<feature type="transmembrane region" description="Helical" evidence="10">
    <location>
        <begin position="170"/>
        <end position="191"/>
    </location>
</feature>
<feature type="transmembrane region" description="Helical" evidence="10">
    <location>
        <begin position="84"/>
        <end position="108"/>
    </location>
</feature>
<dbReference type="InterPro" id="IPR000276">
    <property type="entry name" value="GPCR_Rhodpsn"/>
</dbReference>
<dbReference type="CDD" id="cd00637">
    <property type="entry name" value="7tm_classA_rhodopsin-like"/>
    <property type="match status" value="1"/>
</dbReference>
<dbReference type="SUPFAM" id="SSF81321">
    <property type="entry name" value="Family A G protein-coupled receptor-like"/>
    <property type="match status" value="1"/>
</dbReference>
<dbReference type="GeneID" id="102806421"/>
<evidence type="ECO:0000256" key="6">
    <source>
        <dbReference type="ARBA" id="ARBA00023170"/>
    </source>
</evidence>
<comment type="subcellular location">
    <subcellularLocation>
        <location evidence="1">Membrane</location>
        <topology evidence="1">Multi-pass membrane protein</topology>
    </subcellularLocation>
</comment>
<dbReference type="Pfam" id="PF00001">
    <property type="entry name" value="7tm_1"/>
    <property type="match status" value="1"/>
</dbReference>
<sequence>MKNFTVDVYDDSDYLDTSYYLAPDGLWIWHATEEDIEESLVNDEDAAILTIAMPIVFIIGCLGNIFTIFVILRISEMRTVTNYFLVNLAIADLIFLIMVVPPKFMMYILATVHLEGNWTIGGAVGCKILSYAPRVAQSVSCFIILILTMERYFAICWPLKFRGARTKKKAICVSGLTWLAAGTFGIPHAYFPRFVQAHIVWPPSYNETDVPDVISRCSPCDVTSNCGYYNTYGKIDEVIFLCIVPVLVILYILMLLRLRRANKFGRAARVRGANSMRAKTQLIRMLGMTVTLYLICVGPFRTLALLTAYEFPMKDPDTAALAVNVARVLLYVNSATNPIIYNVFNKKFRSAFFKVLICQGNKVNPENESSSDNVALTNTDDGYRKRPWSLRRSRKRGSSRRKINGNGSSLSSRKLVANDSSRRGRTVTNGSCRR</sequence>
<evidence type="ECO:0000256" key="4">
    <source>
        <dbReference type="ARBA" id="ARBA00023040"/>
    </source>
</evidence>
<keyword evidence="3 10" id="KW-1133">Transmembrane helix</keyword>
<keyword evidence="2 8" id="KW-0812">Transmembrane</keyword>
<dbReference type="PROSITE" id="PS50262">
    <property type="entry name" value="G_PROTEIN_RECEP_F1_2"/>
    <property type="match status" value="1"/>
</dbReference>
<dbReference type="RefSeq" id="XP_006822715.1">
    <property type="nucleotide sequence ID" value="XM_006822652.1"/>
</dbReference>
<comment type="similarity">
    <text evidence="8">Belongs to the G-protein coupled receptor 1 family.</text>
</comment>
<accession>A0ABM0MRS4</accession>
<evidence type="ECO:0000256" key="2">
    <source>
        <dbReference type="ARBA" id="ARBA00022692"/>
    </source>
</evidence>
<protein>
    <submittedName>
        <fullName evidence="13">Kappa-type opioid receptor-like</fullName>
    </submittedName>
</protein>
<dbReference type="PRINTS" id="PR00237">
    <property type="entry name" value="GPCRRHODOPSN"/>
</dbReference>
<keyword evidence="5 10" id="KW-0472">Membrane</keyword>
<feature type="region of interest" description="Disordered" evidence="9">
    <location>
        <begin position="385"/>
        <end position="434"/>
    </location>
</feature>
<keyword evidence="4 8" id="KW-0297">G-protein coupled receptor</keyword>